<dbReference type="Pfam" id="PF00169">
    <property type="entry name" value="PH"/>
    <property type="match status" value="1"/>
</dbReference>
<keyword evidence="5 10" id="KW-0547">Nucleotide-binding</keyword>
<dbReference type="InterPro" id="IPR000719">
    <property type="entry name" value="Prot_kinase_dom"/>
</dbReference>
<feature type="compositionally biased region" description="Low complexity" evidence="11">
    <location>
        <begin position="304"/>
        <end position="326"/>
    </location>
</feature>
<dbReference type="PROSITE" id="PS50108">
    <property type="entry name" value="CRIB"/>
    <property type="match status" value="1"/>
</dbReference>
<dbReference type="Gene3D" id="1.10.510.10">
    <property type="entry name" value="Transferase(Phosphotransferase) domain 1"/>
    <property type="match status" value="1"/>
</dbReference>
<feature type="domain" description="Protein kinase" evidence="13">
    <location>
        <begin position="552"/>
        <end position="808"/>
    </location>
</feature>
<feature type="compositionally biased region" description="Polar residues" evidence="11">
    <location>
        <begin position="250"/>
        <end position="271"/>
    </location>
</feature>
<feature type="region of interest" description="Disordered" evidence="11">
    <location>
        <begin position="1"/>
        <end position="23"/>
    </location>
</feature>
<dbReference type="FunFam" id="3.30.200.20:FF:000705">
    <property type="entry name" value="Non-specific serine/threonine protein kinase"/>
    <property type="match status" value="1"/>
</dbReference>
<dbReference type="AlphaFoldDB" id="A0A2T0FD57"/>
<evidence type="ECO:0000313" key="16">
    <source>
        <dbReference type="Proteomes" id="UP000238350"/>
    </source>
</evidence>
<feature type="domain" description="CRIB" evidence="14">
    <location>
        <begin position="140"/>
        <end position="153"/>
    </location>
</feature>
<dbReference type="Pfam" id="PF00069">
    <property type="entry name" value="Pkinase"/>
    <property type="match status" value="1"/>
</dbReference>
<dbReference type="SUPFAM" id="SSF50729">
    <property type="entry name" value="PH domain-like"/>
    <property type="match status" value="1"/>
</dbReference>
<evidence type="ECO:0000256" key="9">
    <source>
        <dbReference type="ARBA" id="ARBA00048679"/>
    </source>
</evidence>
<comment type="catalytic activity">
    <reaction evidence="8">
        <text>L-threonyl-[protein] + ATP = O-phospho-L-threonyl-[protein] + ADP + H(+)</text>
        <dbReference type="Rhea" id="RHEA:46608"/>
        <dbReference type="Rhea" id="RHEA-COMP:11060"/>
        <dbReference type="Rhea" id="RHEA-COMP:11605"/>
        <dbReference type="ChEBI" id="CHEBI:15378"/>
        <dbReference type="ChEBI" id="CHEBI:30013"/>
        <dbReference type="ChEBI" id="CHEBI:30616"/>
        <dbReference type="ChEBI" id="CHEBI:61977"/>
        <dbReference type="ChEBI" id="CHEBI:456216"/>
        <dbReference type="EC" id="2.7.11.1"/>
    </reaction>
</comment>
<dbReference type="InterPro" id="IPR011009">
    <property type="entry name" value="Kinase-like_dom_sf"/>
</dbReference>
<evidence type="ECO:0000256" key="4">
    <source>
        <dbReference type="ARBA" id="ARBA00022679"/>
    </source>
</evidence>
<dbReference type="CDD" id="cd13279">
    <property type="entry name" value="PH_Cla4_Ste20"/>
    <property type="match status" value="1"/>
</dbReference>
<evidence type="ECO:0000256" key="7">
    <source>
        <dbReference type="ARBA" id="ARBA00022840"/>
    </source>
</evidence>
<dbReference type="InterPro" id="IPR033923">
    <property type="entry name" value="PAK_BD"/>
</dbReference>
<feature type="compositionally biased region" description="Polar residues" evidence="11">
    <location>
        <begin position="374"/>
        <end position="419"/>
    </location>
</feature>
<dbReference type="STRING" id="45607.A0A2T0FD57"/>
<dbReference type="GeneID" id="36514269"/>
<keyword evidence="7 10" id="KW-0067">ATP-binding</keyword>
<comment type="catalytic activity">
    <reaction evidence="9">
        <text>L-seryl-[protein] + ATP = O-phospho-L-seryl-[protein] + ADP + H(+)</text>
        <dbReference type="Rhea" id="RHEA:17989"/>
        <dbReference type="Rhea" id="RHEA-COMP:9863"/>
        <dbReference type="Rhea" id="RHEA-COMP:11604"/>
        <dbReference type="ChEBI" id="CHEBI:15378"/>
        <dbReference type="ChEBI" id="CHEBI:29999"/>
        <dbReference type="ChEBI" id="CHEBI:30616"/>
        <dbReference type="ChEBI" id="CHEBI:83421"/>
        <dbReference type="ChEBI" id="CHEBI:456216"/>
        <dbReference type="EC" id="2.7.11.1"/>
    </reaction>
</comment>
<feature type="binding site" evidence="10">
    <location>
        <position position="585"/>
    </location>
    <ligand>
        <name>ATP</name>
        <dbReference type="ChEBI" id="CHEBI:30616"/>
    </ligand>
</feature>
<organism evidence="15 16">
    <name type="scientific">Wickerhamiella sorbophila</name>
    <dbReference type="NCBI Taxonomy" id="45607"/>
    <lineage>
        <taxon>Eukaryota</taxon>
        <taxon>Fungi</taxon>
        <taxon>Dikarya</taxon>
        <taxon>Ascomycota</taxon>
        <taxon>Saccharomycotina</taxon>
        <taxon>Dipodascomycetes</taxon>
        <taxon>Dipodascales</taxon>
        <taxon>Trichomonascaceae</taxon>
        <taxon>Wickerhamiella</taxon>
    </lineage>
</organism>
<comment type="similarity">
    <text evidence="1">Belongs to the protein kinase superfamily. STE Ser/Thr protein kinase family. STE20 subfamily.</text>
</comment>
<evidence type="ECO:0000256" key="11">
    <source>
        <dbReference type="SAM" id="MobiDB-lite"/>
    </source>
</evidence>
<feature type="domain" description="PH" evidence="12">
    <location>
        <begin position="39"/>
        <end position="136"/>
    </location>
</feature>
<dbReference type="GO" id="GO:0106310">
    <property type="term" value="F:protein serine kinase activity"/>
    <property type="evidence" value="ECO:0007669"/>
    <property type="project" value="RHEA"/>
</dbReference>
<dbReference type="OrthoDB" id="248923at2759"/>
<evidence type="ECO:0000259" key="14">
    <source>
        <dbReference type="PROSITE" id="PS50108"/>
    </source>
</evidence>
<dbReference type="FunFam" id="3.90.810.10:FF:000005">
    <property type="entry name" value="Non-specific serine/threonine protein kinase"/>
    <property type="match status" value="1"/>
</dbReference>
<keyword evidence="16" id="KW-1185">Reference proteome</keyword>
<dbReference type="InterPro" id="IPR036936">
    <property type="entry name" value="CRIB_dom_sf"/>
</dbReference>
<dbReference type="SMART" id="SM00285">
    <property type="entry name" value="PBD"/>
    <property type="match status" value="1"/>
</dbReference>
<accession>A0A2T0FD57</accession>
<dbReference type="InterPro" id="IPR017441">
    <property type="entry name" value="Protein_kinase_ATP_BS"/>
</dbReference>
<dbReference type="InterPro" id="IPR011993">
    <property type="entry name" value="PH-like_dom_sf"/>
</dbReference>
<evidence type="ECO:0000256" key="10">
    <source>
        <dbReference type="PROSITE-ProRule" id="PRU10141"/>
    </source>
</evidence>
<dbReference type="InterPro" id="IPR051931">
    <property type="entry name" value="PAK3-like"/>
</dbReference>
<dbReference type="Proteomes" id="UP000238350">
    <property type="component" value="Unassembled WGS sequence"/>
</dbReference>
<dbReference type="PROSITE" id="PS00107">
    <property type="entry name" value="PROTEIN_KINASE_ATP"/>
    <property type="match status" value="1"/>
</dbReference>
<dbReference type="Gene3D" id="3.30.200.20">
    <property type="entry name" value="Phosphorylase Kinase, domain 1"/>
    <property type="match status" value="1"/>
</dbReference>
<name>A0A2T0FD57_9ASCO</name>
<evidence type="ECO:0000256" key="5">
    <source>
        <dbReference type="ARBA" id="ARBA00022741"/>
    </source>
</evidence>
<dbReference type="PROSITE" id="PS50003">
    <property type="entry name" value="PH_DOMAIN"/>
    <property type="match status" value="1"/>
</dbReference>
<evidence type="ECO:0000256" key="8">
    <source>
        <dbReference type="ARBA" id="ARBA00047899"/>
    </source>
</evidence>
<evidence type="ECO:0000313" key="15">
    <source>
        <dbReference type="EMBL" id="PRT52900.1"/>
    </source>
</evidence>
<feature type="compositionally biased region" description="Polar residues" evidence="11">
    <location>
        <begin position="213"/>
        <end position="233"/>
    </location>
</feature>
<dbReference type="EC" id="2.7.11.1" evidence="2"/>
<feature type="compositionally biased region" description="Pro residues" evidence="11">
    <location>
        <begin position="420"/>
        <end position="434"/>
    </location>
</feature>
<dbReference type="GO" id="GO:0005524">
    <property type="term" value="F:ATP binding"/>
    <property type="evidence" value="ECO:0007669"/>
    <property type="project" value="UniProtKB-UniRule"/>
</dbReference>
<evidence type="ECO:0000256" key="2">
    <source>
        <dbReference type="ARBA" id="ARBA00012513"/>
    </source>
</evidence>
<dbReference type="InterPro" id="IPR008271">
    <property type="entry name" value="Ser/Thr_kinase_AS"/>
</dbReference>
<keyword evidence="3" id="KW-0723">Serine/threonine-protein kinase</keyword>
<dbReference type="SMART" id="SM00233">
    <property type="entry name" value="PH"/>
    <property type="match status" value="1"/>
</dbReference>
<dbReference type="PROSITE" id="PS00108">
    <property type="entry name" value="PROTEIN_KINASE_ST"/>
    <property type="match status" value="1"/>
</dbReference>
<evidence type="ECO:0000256" key="3">
    <source>
        <dbReference type="ARBA" id="ARBA00022527"/>
    </source>
</evidence>
<evidence type="ECO:0000256" key="1">
    <source>
        <dbReference type="ARBA" id="ARBA00008874"/>
    </source>
</evidence>
<dbReference type="SUPFAM" id="SSF56112">
    <property type="entry name" value="Protein kinase-like (PK-like)"/>
    <property type="match status" value="1"/>
</dbReference>
<feature type="region of interest" description="Disordered" evidence="11">
    <location>
        <begin position="213"/>
        <end position="500"/>
    </location>
</feature>
<dbReference type="Pfam" id="PF00786">
    <property type="entry name" value="PBD"/>
    <property type="match status" value="1"/>
</dbReference>
<dbReference type="CDD" id="cd01093">
    <property type="entry name" value="CRIB_PAK_like"/>
    <property type="match status" value="1"/>
</dbReference>
<dbReference type="InterPro" id="IPR000095">
    <property type="entry name" value="CRIB_dom"/>
</dbReference>
<dbReference type="InterPro" id="IPR001849">
    <property type="entry name" value="PH_domain"/>
</dbReference>
<proteinExistence type="inferred from homology"/>
<dbReference type="PROSITE" id="PS50011">
    <property type="entry name" value="PROTEIN_KINASE_DOM"/>
    <property type="match status" value="1"/>
</dbReference>
<protein>
    <recommendedName>
        <fullName evidence="2">non-specific serine/threonine protein kinase</fullName>
        <ecNumber evidence="2">2.7.11.1</ecNumber>
    </recommendedName>
</protein>
<evidence type="ECO:0000256" key="6">
    <source>
        <dbReference type="ARBA" id="ARBA00022777"/>
    </source>
</evidence>
<evidence type="ECO:0000259" key="13">
    <source>
        <dbReference type="PROSITE" id="PS50011"/>
    </source>
</evidence>
<dbReference type="EMBL" id="NDIQ01000001">
    <property type="protein sequence ID" value="PRT52900.1"/>
    <property type="molecule type" value="Genomic_DNA"/>
</dbReference>
<dbReference type="Gene3D" id="2.30.29.30">
    <property type="entry name" value="Pleckstrin-homology domain (PH domain)/Phosphotyrosine-binding domain (PTB)"/>
    <property type="match status" value="1"/>
</dbReference>
<comment type="caution">
    <text evidence="15">The sequence shown here is derived from an EMBL/GenBank/DDBJ whole genome shotgun (WGS) entry which is preliminary data.</text>
</comment>
<gene>
    <name evidence="15" type="ORF">B9G98_00520</name>
</gene>
<dbReference type="FunFam" id="1.10.510.10:FF:000139">
    <property type="entry name" value="Non-specific serine/threonine protein kinase"/>
    <property type="match status" value="1"/>
</dbReference>
<dbReference type="PANTHER" id="PTHR45832">
    <property type="entry name" value="SERINE/THREONINE-PROTEIN KINASE SAMKA-RELATED-RELATED"/>
    <property type="match status" value="1"/>
</dbReference>
<reference evidence="15 16" key="1">
    <citation type="submission" date="2017-04" db="EMBL/GenBank/DDBJ databases">
        <title>Genome sequencing of [Candida] sorbophila.</title>
        <authorList>
            <person name="Ahn J.O."/>
        </authorList>
    </citation>
    <scope>NUCLEOTIDE SEQUENCE [LARGE SCALE GENOMIC DNA]</scope>
    <source>
        <strain evidence="15 16">DS02</strain>
    </source>
</reference>
<dbReference type="SMART" id="SM00220">
    <property type="entry name" value="S_TKc"/>
    <property type="match status" value="1"/>
</dbReference>
<keyword evidence="4" id="KW-0808">Transferase</keyword>
<dbReference type="PANTHER" id="PTHR45832:SF22">
    <property type="entry name" value="SERINE_THREONINE-PROTEIN KINASE SAMKA-RELATED"/>
    <property type="match status" value="1"/>
</dbReference>
<dbReference type="CDD" id="cd06614">
    <property type="entry name" value="STKc_PAK"/>
    <property type="match status" value="1"/>
</dbReference>
<dbReference type="GO" id="GO:0004674">
    <property type="term" value="F:protein serine/threonine kinase activity"/>
    <property type="evidence" value="ECO:0007669"/>
    <property type="project" value="UniProtKB-KW"/>
</dbReference>
<evidence type="ECO:0000259" key="12">
    <source>
        <dbReference type="PROSITE" id="PS50003"/>
    </source>
</evidence>
<sequence length="827" mass="89352">MEYSSSAALPTRDTFAAPGPAPLPPVRAPGISRLGLPSKPVRQGWVQIKEDGSMKWIWTKKYLVLQDSMLYFFRNESATSAGITIPLNTVSSITRSDAKPYCFEIIRNANLKSMYVACKSDTECYTWIDDIYTNVPSTGVSKPINFTHNVHVGFDSTSGEFTGLPTEWARLLKSSAITTEDFNKNPQAVVDVLTFYQSNMVQDELSGAMADTSIKSSTSNDSIGNIVNPNNHGLTPTPPPVPLSQQSSVASGLSDRQQWASLSATSFTNTRRAPPPPVPVSNGSVTSISPAPRVNPAPPTPLQTSASSTSNSSSSSIHEIALTPTRRAPPPPVADIAPLNLRKANQSSPGVHIPMTPTGAPKTPAPPASAPALRQQTESLGASPTSNMQVSRTVSPPSSKTAPPHNPYSQPAQRYTSPVSKPPQPLFRAPPPANPYRQRPQGPAIPVSGSQGNIVQAPSHPFQGVPSAVTSSAPVITPPQAPKQQYPRVQPQAAPAAKSNPAASAAAAAAAAALEGAGKGPVKEKRISTMTEAQIMQKMRSVVSSENPTALYQKLKKVGQGASGSVYVARPLGKLAQTHRQVAIKQIDLSNQPRKELIVNEITVMRESQHPNIVNFLEAYLRGSNDLWVVMEYMEGGPLTDVIENNTMTEQQIATICRETCRGLQHLHSKSIIHRDIKSDNMLLDSQGHVKITDFGFCAKLTDQKNKRATMVGTPYWMAPEVVKQKEYGAKVDVWSLGIMAIEMIESEPPYLNEEPLKALYLIASNGTPKLKHPDRLSRELKSFLSVCLCVEVSYRASTTELLNHDFLQKGCSIETLPPLLAYKKKP</sequence>
<dbReference type="RefSeq" id="XP_024662846.1">
    <property type="nucleotide sequence ID" value="XM_024807078.1"/>
</dbReference>
<keyword evidence="6 15" id="KW-0418">Kinase</keyword>
<dbReference type="Gene3D" id="3.90.810.10">
    <property type="entry name" value="CRIB domain"/>
    <property type="match status" value="1"/>
</dbReference>